<keyword evidence="1" id="KW-0472">Membrane</keyword>
<proteinExistence type="predicted"/>
<feature type="transmembrane region" description="Helical" evidence="1">
    <location>
        <begin position="57"/>
        <end position="77"/>
    </location>
</feature>
<name>A0A370L9K1_9HYPH</name>
<accession>A0A370L9K1</accession>
<protein>
    <submittedName>
        <fullName evidence="2">Uncharacterized protein</fullName>
    </submittedName>
</protein>
<dbReference type="EMBL" id="QQTP01000002">
    <property type="protein sequence ID" value="RDJ27973.1"/>
    <property type="molecule type" value="Genomic_DNA"/>
</dbReference>
<evidence type="ECO:0000313" key="2">
    <source>
        <dbReference type="EMBL" id="RDJ27973.1"/>
    </source>
</evidence>
<organism evidence="2 3">
    <name type="scientific">Bosea caraganae</name>
    <dbReference type="NCBI Taxonomy" id="2763117"/>
    <lineage>
        <taxon>Bacteria</taxon>
        <taxon>Pseudomonadati</taxon>
        <taxon>Pseudomonadota</taxon>
        <taxon>Alphaproteobacteria</taxon>
        <taxon>Hyphomicrobiales</taxon>
        <taxon>Boseaceae</taxon>
        <taxon>Bosea</taxon>
    </lineage>
</organism>
<dbReference type="AlphaFoldDB" id="A0A370L9K1"/>
<keyword evidence="1" id="KW-1133">Transmembrane helix</keyword>
<gene>
    <name evidence="2" type="ORF">DWE98_05040</name>
</gene>
<reference evidence="3" key="1">
    <citation type="submission" date="2018-07" db="EMBL/GenBank/DDBJ databases">
        <authorList>
            <person name="Safronova V.I."/>
            <person name="Chirak E.R."/>
            <person name="Sazanova A.L."/>
        </authorList>
    </citation>
    <scope>NUCLEOTIDE SEQUENCE [LARGE SCALE GENOMIC DNA]</scope>
    <source>
        <strain evidence="3">RCAM04685</strain>
    </source>
</reference>
<sequence>MPVTNALLIVLGAFVWIEGGRAHWRLIVQADAAVHPELAATCEFRRDLAAGHLGAHLTRWCFILFWPFWLALGWLNAAREHLRGR</sequence>
<keyword evidence="1" id="KW-0812">Transmembrane</keyword>
<dbReference type="RefSeq" id="WP_114828098.1">
    <property type="nucleotide sequence ID" value="NZ_QQTO01000037.1"/>
</dbReference>
<evidence type="ECO:0000256" key="1">
    <source>
        <dbReference type="SAM" id="Phobius"/>
    </source>
</evidence>
<dbReference type="Proteomes" id="UP000255207">
    <property type="component" value="Unassembled WGS sequence"/>
</dbReference>
<keyword evidence="3" id="KW-1185">Reference proteome</keyword>
<comment type="caution">
    <text evidence="2">The sequence shown here is derived from an EMBL/GenBank/DDBJ whole genome shotgun (WGS) entry which is preliminary data.</text>
</comment>
<evidence type="ECO:0000313" key="3">
    <source>
        <dbReference type="Proteomes" id="UP000255207"/>
    </source>
</evidence>